<evidence type="ECO:0000313" key="2">
    <source>
        <dbReference type="EMBL" id="AOW02180.1"/>
    </source>
</evidence>
<proteinExistence type="predicted"/>
<reference evidence="2 3" key="1">
    <citation type="journal article" date="2016" name="PLoS ONE">
        <title>Sequence Assembly of Yarrowia lipolytica Strain W29/CLIB89 Shows Transposable Element Diversity.</title>
        <authorList>
            <person name="Magnan C."/>
            <person name="Yu J."/>
            <person name="Chang I."/>
            <person name="Jahn E."/>
            <person name="Kanomata Y."/>
            <person name="Wu J."/>
            <person name="Zeller M."/>
            <person name="Oakes M."/>
            <person name="Baldi P."/>
            <person name="Sandmeyer S."/>
        </authorList>
    </citation>
    <scope>NUCLEOTIDE SEQUENCE [LARGE SCALE GENOMIC DNA]</scope>
    <source>
        <strain evidence="3">CLIB89(W29)</strain>
    </source>
</reference>
<feature type="region of interest" description="Disordered" evidence="1">
    <location>
        <begin position="1"/>
        <end position="59"/>
    </location>
</feature>
<organism evidence="2 3">
    <name type="scientific">Yarrowia lipolytica</name>
    <name type="common">Candida lipolytica</name>
    <dbReference type="NCBI Taxonomy" id="4952"/>
    <lineage>
        <taxon>Eukaryota</taxon>
        <taxon>Fungi</taxon>
        <taxon>Dikarya</taxon>
        <taxon>Ascomycota</taxon>
        <taxon>Saccharomycotina</taxon>
        <taxon>Dipodascomycetes</taxon>
        <taxon>Dipodascales</taxon>
        <taxon>Dipodascales incertae sedis</taxon>
        <taxon>Yarrowia</taxon>
    </lineage>
</organism>
<dbReference type="GeneID" id="94582809"/>
<accession>A0A1D8N986</accession>
<dbReference type="EMBL" id="CP017555">
    <property type="protein sequence ID" value="AOW02180.1"/>
    <property type="molecule type" value="Genomic_DNA"/>
</dbReference>
<dbReference type="RefSeq" id="XP_068138268.1">
    <property type="nucleotide sequence ID" value="XM_068282167.1"/>
</dbReference>
<protein>
    <submittedName>
        <fullName evidence="2">Uncharacterized protein</fullName>
    </submittedName>
</protein>
<feature type="compositionally biased region" description="Basic and acidic residues" evidence="1">
    <location>
        <begin position="45"/>
        <end position="56"/>
    </location>
</feature>
<feature type="compositionally biased region" description="Basic and acidic residues" evidence="1">
    <location>
        <begin position="7"/>
        <end position="25"/>
    </location>
</feature>
<sequence>MGARSKACSERRRQKETKNQSRDSVTEPILFLTHTTKKTPSFSHDCSHDSSHDSPHTTHTHTHTLLVRYSTYPGSFDSNLRHTYQGKHRCQIKRTKKQYCEDGKGKAHALGTTLLSFHISRPYPGPYYPTRQKVSLAHYKCTSED</sequence>
<name>A0A1D8N986_YARLL</name>
<dbReference type="VEuPathDB" id="FungiDB:YALI1_C01590g"/>
<evidence type="ECO:0000313" key="3">
    <source>
        <dbReference type="Proteomes" id="UP000182444"/>
    </source>
</evidence>
<dbReference type="Proteomes" id="UP000182444">
    <property type="component" value="Chromosome 1C"/>
</dbReference>
<gene>
    <name evidence="2" type="ORF">YALI1_C01590g</name>
</gene>
<dbReference type="AlphaFoldDB" id="A0A1D8N986"/>
<evidence type="ECO:0000256" key="1">
    <source>
        <dbReference type="SAM" id="MobiDB-lite"/>
    </source>
</evidence>